<evidence type="ECO:0000313" key="1">
    <source>
        <dbReference type="EMBL" id="RFA36444.1"/>
    </source>
</evidence>
<evidence type="ECO:0000313" key="2">
    <source>
        <dbReference type="Proteomes" id="UP000256763"/>
    </source>
</evidence>
<gene>
    <name evidence="1" type="ORF">CAL65_10720</name>
</gene>
<organism evidence="1 2">
    <name type="scientific">Alkalilimnicola ehrlichii</name>
    <dbReference type="NCBI Taxonomy" id="351052"/>
    <lineage>
        <taxon>Bacteria</taxon>
        <taxon>Pseudomonadati</taxon>
        <taxon>Pseudomonadota</taxon>
        <taxon>Gammaproteobacteria</taxon>
        <taxon>Chromatiales</taxon>
        <taxon>Ectothiorhodospiraceae</taxon>
        <taxon>Alkalilimnicola</taxon>
    </lineage>
</organism>
<protein>
    <submittedName>
        <fullName evidence="1">Uncharacterized protein</fullName>
    </submittedName>
</protein>
<proteinExistence type="predicted"/>
<sequence length="109" mass="12351">MSLRPEEVQAVRDIYSVIYGEGHRRDTAHPTWQTVELLEKALLEIQKCNRRIRTLFASLPCSAAGRGFLKRCLRATATMMRRSRSEFAGCRNRVSASLRSEIVISAQGI</sequence>
<dbReference type="AlphaFoldDB" id="A0A3E0WTY8"/>
<name>A0A3E0WTY8_9GAMM</name>
<accession>A0A3E0WTY8</accession>
<comment type="caution">
    <text evidence="1">The sequence shown here is derived from an EMBL/GenBank/DDBJ whole genome shotgun (WGS) entry which is preliminary data.</text>
</comment>
<dbReference type="EMBL" id="NFZW01000009">
    <property type="protein sequence ID" value="RFA36444.1"/>
    <property type="molecule type" value="Genomic_DNA"/>
</dbReference>
<keyword evidence="2" id="KW-1185">Reference proteome</keyword>
<reference evidence="2" key="1">
    <citation type="submission" date="2017-05" db="EMBL/GenBank/DDBJ databases">
        <authorList>
            <person name="Sharma S."/>
            <person name="Sidhu C."/>
            <person name="Pinnaka A.K."/>
        </authorList>
    </citation>
    <scope>NUCLEOTIDE SEQUENCE [LARGE SCALE GENOMIC DNA]</scope>
    <source>
        <strain evidence="2">AK93</strain>
    </source>
</reference>
<dbReference type="Proteomes" id="UP000256763">
    <property type="component" value="Unassembled WGS sequence"/>
</dbReference>